<accession>A0A5C7I7V0</accession>
<feature type="compositionally biased region" description="Basic residues" evidence="1">
    <location>
        <begin position="1"/>
        <end position="10"/>
    </location>
</feature>
<protein>
    <submittedName>
        <fullName evidence="2">Uncharacterized protein</fullName>
    </submittedName>
</protein>
<name>A0A5C7I7V0_9ROSI</name>
<evidence type="ECO:0000313" key="3">
    <source>
        <dbReference type="Proteomes" id="UP000323000"/>
    </source>
</evidence>
<dbReference type="OrthoDB" id="1929005at2759"/>
<evidence type="ECO:0000256" key="1">
    <source>
        <dbReference type="SAM" id="MobiDB-lite"/>
    </source>
</evidence>
<dbReference type="AlphaFoldDB" id="A0A5C7I7V0"/>
<organism evidence="2 3">
    <name type="scientific">Acer yangbiense</name>
    <dbReference type="NCBI Taxonomy" id="1000413"/>
    <lineage>
        <taxon>Eukaryota</taxon>
        <taxon>Viridiplantae</taxon>
        <taxon>Streptophyta</taxon>
        <taxon>Embryophyta</taxon>
        <taxon>Tracheophyta</taxon>
        <taxon>Spermatophyta</taxon>
        <taxon>Magnoliopsida</taxon>
        <taxon>eudicotyledons</taxon>
        <taxon>Gunneridae</taxon>
        <taxon>Pentapetalae</taxon>
        <taxon>rosids</taxon>
        <taxon>malvids</taxon>
        <taxon>Sapindales</taxon>
        <taxon>Sapindaceae</taxon>
        <taxon>Hippocastanoideae</taxon>
        <taxon>Acereae</taxon>
        <taxon>Acer</taxon>
    </lineage>
</organism>
<reference evidence="3" key="1">
    <citation type="journal article" date="2019" name="Gigascience">
        <title>De novo genome assembly of the endangered Acer yangbiense, a plant species with extremely small populations endemic to Yunnan Province, China.</title>
        <authorList>
            <person name="Yang J."/>
            <person name="Wariss H.M."/>
            <person name="Tao L."/>
            <person name="Zhang R."/>
            <person name="Yun Q."/>
            <person name="Hollingsworth P."/>
            <person name="Dao Z."/>
            <person name="Luo G."/>
            <person name="Guo H."/>
            <person name="Ma Y."/>
            <person name="Sun W."/>
        </authorList>
    </citation>
    <scope>NUCLEOTIDE SEQUENCE [LARGE SCALE GENOMIC DNA]</scope>
    <source>
        <strain evidence="3">cv. Malutang</strain>
    </source>
</reference>
<comment type="caution">
    <text evidence="2">The sequence shown here is derived from an EMBL/GenBank/DDBJ whole genome shotgun (WGS) entry which is preliminary data.</text>
</comment>
<evidence type="ECO:0000313" key="2">
    <source>
        <dbReference type="EMBL" id="TXG65653.1"/>
    </source>
</evidence>
<gene>
    <name evidence="2" type="ORF">EZV62_006928</name>
</gene>
<feature type="region of interest" description="Disordered" evidence="1">
    <location>
        <begin position="1"/>
        <end position="23"/>
    </location>
</feature>
<keyword evidence="3" id="KW-1185">Reference proteome</keyword>
<sequence length="84" mass="9562">MKVLQHTKPHIRPERKDGYSSPAESGIMEDLGLSLAAYSVFGSGNDNRGTDRFISKRENSRSHWLKRSEFFCNLLNITANVIKH</sequence>
<dbReference type="EMBL" id="VAHF01000003">
    <property type="protein sequence ID" value="TXG65653.1"/>
    <property type="molecule type" value="Genomic_DNA"/>
</dbReference>
<proteinExistence type="predicted"/>
<dbReference type="Proteomes" id="UP000323000">
    <property type="component" value="Chromosome 3"/>
</dbReference>